<sequence>MVGCGHLFKSLSQSLKRKSTGISTTSSKTFIAASFVSKEHKMEYSTANKHHHFDHQSRALDFIDFVNASPSPFHVVHEASTRLEKAGFERISEKDEWNLKRKGKYYFTRNGSSIVAFIVGDNYQHGKGGFSIVGAHTDSPCLKVKPISKKEQVGYIEVGVQLYGGGIWHTWFDRDLGIAGRVMVQQEDGSYQHTLVHIKKPVLRVPTLAIHLDGSANDAFKFSKETHMLPVLATAAKSTLNAVKEEKSWGPDQTKNHHPALIHMLAETMNVDARQICDFELCLFDTQPATLGGVYDEFIFSARLDNLGMSYCSLEALIESSKEDLSDESNIRLISLFDNEEIGSTSAHGANSNLLPSTMERILSSPIGSKAPPKNPKVAFEQAVHKSMLVSADMAHAVHPNYTEKYEENHRPQMHKGTVIKVNANQRYATTAPTSLILKEIARQKEIPIQEFVVRNDSPCGSTIGPMLSAKLGLRTVDVGNPQLSMHSIREIGGVDDVKNGTDLLKYRKSSGLVSKRVVEIVLLHRNVDEGQVQVESVDTTIDHPYARALSTEEPDSIDPNVIADREASLQVTSWIQTNYIREKNHNVPRKSMYEHYQTSCASNNLPPVNSATFGKLLRNVFPDLKTRRLGTRGQSKYHYCGIRVRTSQDPEPIPIAELIQENSAAAKRRCSHRRSFTSGSIATITTASSTEASSSAAPSTPSFPTQATSNADYNQLPPFSLPLLPSYRYNDRITGDIVVDFTTIYEQHCRDIFNLVCTNQVRLIQNLMQTFYRELPERFINLIQTVPEITDVMWKWDCVLYDTIISRFLPAINHRLSQETVSSLRSFTREVRNHVESSLIHYPTNLVQKKADVARIFSAKFRRQLSLNFAAQSAANILNHQHLVNAMCHDWNNFDVDGIMDQTLWVCDCDTQQIKHILRTEVYQLLNNTPDIENWMFWMGALVEKYLKAYTPASINEANIYLSKCKQFLLKWNFYTALVMKGLAVQNSPSFTSFHTLRLFLDDYILYLVEENISQVNHNMMQRQNQAQNGAGEASTSSSTSASFSHLSNQD</sequence>
<comment type="similarity">
    <text evidence="3">Belongs to the peptidase M18 family.</text>
</comment>
<reference evidence="13 14" key="1">
    <citation type="submission" date="2014-09" db="EMBL/GenBank/DDBJ databases">
        <authorList>
            <person name="Ellenberger Sabrina"/>
        </authorList>
    </citation>
    <scope>NUCLEOTIDE SEQUENCE [LARGE SCALE GENOMIC DNA]</scope>
    <source>
        <strain evidence="13 14">CBS 412.66</strain>
    </source>
</reference>
<dbReference type="Pfam" id="PF25340">
    <property type="entry name" value="BCD_RFX"/>
    <property type="match status" value="1"/>
</dbReference>
<dbReference type="EC" id="3.4.11.21" evidence="4"/>
<dbReference type="GO" id="GO:0008270">
    <property type="term" value="F:zinc ion binding"/>
    <property type="evidence" value="ECO:0007669"/>
    <property type="project" value="InterPro"/>
</dbReference>
<dbReference type="InterPro" id="IPR057321">
    <property type="entry name" value="RFX1-4/6/8-like_BCD"/>
</dbReference>
<keyword evidence="6" id="KW-0645">Protease</keyword>
<feature type="compositionally biased region" description="Low complexity" evidence="11">
    <location>
        <begin position="689"/>
        <end position="710"/>
    </location>
</feature>
<dbReference type="PRINTS" id="PR00932">
    <property type="entry name" value="AMINO1PTASE"/>
</dbReference>
<dbReference type="InterPro" id="IPR036390">
    <property type="entry name" value="WH_DNA-bd_sf"/>
</dbReference>
<gene>
    <name evidence="13" type="primary">PARPA_08503.1 scaffold 33254</name>
</gene>
<evidence type="ECO:0000256" key="4">
    <source>
        <dbReference type="ARBA" id="ARBA00011965"/>
    </source>
</evidence>
<protein>
    <recommendedName>
        <fullName evidence="4">aspartyl aminopeptidase</fullName>
        <ecNumber evidence="4">3.4.11.21</ecNumber>
    </recommendedName>
</protein>
<dbReference type="SUPFAM" id="SSF101821">
    <property type="entry name" value="Aminopeptidase/glucanase lid domain"/>
    <property type="match status" value="1"/>
</dbReference>
<dbReference type="Proteomes" id="UP000054107">
    <property type="component" value="Unassembled WGS sequence"/>
</dbReference>
<evidence type="ECO:0000259" key="12">
    <source>
        <dbReference type="PROSITE" id="PS51526"/>
    </source>
</evidence>
<evidence type="ECO:0000256" key="1">
    <source>
        <dbReference type="ARBA" id="ARBA00001335"/>
    </source>
</evidence>
<dbReference type="InterPro" id="IPR001948">
    <property type="entry name" value="Peptidase_M18"/>
</dbReference>
<dbReference type="FunFam" id="2.30.250.10:FF:000001">
    <property type="entry name" value="Aspartyl aminopeptidase 1"/>
    <property type="match status" value="1"/>
</dbReference>
<dbReference type="Pfam" id="PF02127">
    <property type="entry name" value="Peptidase_M18"/>
    <property type="match status" value="1"/>
</dbReference>
<dbReference type="GO" id="GO:0004177">
    <property type="term" value="F:aminopeptidase activity"/>
    <property type="evidence" value="ECO:0007669"/>
    <property type="project" value="UniProtKB-KW"/>
</dbReference>
<accession>A0A0B7NG15</accession>
<dbReference type="AlphaFoldDB" id="A0A0B7NG15"/>
<dbReference type="Pfam" id="PF02257">
    <property type="entry name" value="RFX_DNA_binding"/>
    <property type="match status" value="1"/>
</dbReference>
<feature type="compositionally biased region" description="Low complexity" evidence="11">
    <location>
        <begin position="1035"/>
        <end position="1046"/>
    </location>
</feature>
<dbReference type="PANTHER" id="PTHR28570">
    <property type="entry name" value="ASPARTYL AMINOPEPTIDASE"/>
    <property type="match status" value="1"/>
</dbReference>
<proteinExistence type="inferred from homology"/>
<keyword evidence="7" id="KW-0479">Metal-binding</keyword>
<dbReference type="InterPro" id="IPR036388">
    <property type="entry name" value="WH-like_DNA-bd_sf"/>
</dbReference>
<dbReference type="PANTHER" id="PTHR28570:SF3">
    <property type="entry name" value="ASPARTYL AMINOPEPTIDASE"/>
    <property type="match status" value="1"/>
</dbReference>
<evidence type="ECO:0000256" key="6">
    <source>
        <dbReference type="ARBA" id="ARBA00022670"/>
    </source>
</evidence>
<dbReference type="Gene3D" id="1.10.10.10">
    <property type="entry name" value="Winged helix-like DNA-binding domain superfamily/Winged helix DNA-binding domain"/>
    <property type="match status" value="1"/>
</dbReference>
<dbReference type="Gene3D" id="2.30.250.10">
    <property type="entry name" value="Aminopeptidase i, Domain 2"/>
    <property type="match status" value="1"/>
</dbReference>
<dbReference type="Gene3D" id="3.40.630.10">
    <property type="entry name" value="Zn peptidases"/>
    <property type="match status" value="1"/>
</dbReference>
<evidence type="ECO:0000256" key="5">
    <source>
        <dbReference type="ARBA" id="ARBA00022438"/>
    </source>
</evidence>
<feature type="region of interest" description="Disordered" evidence="11">
    <location>
        <begin position="689"/>
        <end position="712"/>
    </location>
</feature>
<feature type="domain" description="RFX-type winged-helix" evidence="12">
    <location>
        <begin position="572"/>
        <end position="647"/>
    </location>
</feature>
<keyword evidence="8" id="KW-0378">Hydrolase</keyword>
<evidence type="ECO:0000313" key="13">
    <source>
        <dbReference type="EMBL" id="CEP14325.1"/>
    </source>
</evidence>
<dbReference type="InterPro" id="IPR023358">
    <property type="entry name" value="Peptidase_M18_dom2"/>
</dbReference>
<dbReference type="NCBIfam" id="NF002759">
    <property type="entry name" value="PRK02813.1"/>
    <property type="match status" value="1"/>
</dbReference>
<comment type="catalytic activity">
    <reaction evidence="1">
        <text>Release of an N-terminal aspartate or glutamate from a peptide, with a preference for aspartate.</text>
        <dbReference type="EC" id="3.4.11.21"/>
    </reaction>
</comment>
<dbReference type="FunFam" id="1.10.10.10:FF:000422">
    <property type="entry name" value="DNA-binding protein RFX7"/>
    <property type="match status" value="1"/>
</dbReference>
<dbReference type="CDD" id="cd05658">
    <property type="entry name" value="M18_DAP"/>
    <property type="match status" value="1"/>
</dbReference>
<dbReference type="GO" id="GO:0005737">
    <property type="term" value="C:cytoplasm"/>
    <property type="evidence" value="ECO:0007669"/>
    <property type="project" value="UniProtKB-ARBA"/>
</dbReference>
<dbReference type="GO" id="GO:0008237">
    <property type="term" value="F:metallopeptidase activity"/>
    <property type="evidence" value="ECO:0007669"/>
    <property type="project" value="UniProtKB-KW"/>
</dbReference>
<keyword evidence="9" id="KW-0862">Zinc</keyword>
<evidence type="ECO:0000256" key="7">
    <source>
        <dbReference type="ARBA" id="ARBA00022723"/>
    </source>
</evidence>
<dbReference type="PROSITE" id="PS51526">
    <property type="entry name" value="RFX_DBD"/>
    <property type="match status" value="1"/>
</dbReference>
<feature type="region of interest" description="Disordered" evidence="11">
    <location>
        <begin position="1025"/>
        <end position="1052"/>
    </location>
</feature>
<dbReference type="GO" id="GO:0003677">
    <property type="term" value="F:DNA binding"/>
    <property type="evidence" value="ECO:0007669"/>
    <property type="project" value="InterPro"/>
</dbReference>
<evidence type="ECO:0000313" key="14">
    <source>
        <dbReference type="Proteomes" id="UP000054107"/>
    </source>
</evidence>
<comment type="cofactor">
    <cofactor evidence="2">
        <name>Zn(2+)</name>
        <dbReference type="ChEBI" id="CHEBI:29105"/>
    </cofactor>
</comment>
<dbReference type="SUPFAM" id="SSF46785">
    <property type="entry name" value="Winged helix' DNA-binding domain"/>
    <property type="match status" value="1"/>
</dbReference>
<dbReference type="EMBL" id="LN731161">
    <property type="protein sequence ID" value="CEP14325.1"/>
    <property type="molecule type" value="Genomic_DNA"/>
</dbReference>
<dbReference type="GO" id="GO:0006355">
    <property type="term" value="P:regulation of DNA-templated transcription"/>
    <property type="evidence" value="ECO:0007669"/>
    <property type="project" value="InterPro"/>
</dbReference>
<keyword evidence="5" id="KW-0031">Aminopeptidase</keyword>
<organism evidence="13 14">
    <name type="scientific">Parasitella parasitica</name>
    <dbReference type="NCBI Taxonomy" id="35722"/>
    <lineage>
        <taxon>Eukaryota</taxon>
        <taxon>Fungi</taxon>
        <taxon>Fungi incertae sedis</taxon>
        <taxon>Mucoromycota</taxon>
        <taxon>Mucoromycotina</taxon>
        <taxon>Mucoromycetes</taxon>
        <taxon>Mucorales</taxon>
        <taxon>Mucorineae</taxon>
        <taxon>Mucoraceae</taxon>
        <taxon>Parasitella</taxon>
    </lineage>
</organism>
<keyword evidence="14" id="KW-1185">Reference proteome</keyword>
<evidence type="ECO:0000256" key="10">
    <source>
        <dbReference type="ARBA" id="ARBA00023049"/>
    </source>
</evidence>
<evidence type="ECO:0000256" key="3">
    <source>
        <dbReference type="ARBA" id="ARBA00008290"/>
    </source>
</evidence>
<dbReference type="STRING" id="35722.A0A0B7NG15"/>
<dbReference type="OrthoDB" id="9880441at2759"/>
<dbReference type="GO" id="GO:0006508">
    <property type="term" value="P:proteolysis"/>
    <property type="evidence" value="ECO:0007669"/>
    <property type="project" value="UniProtKB-KW"/>
</dbReference>
<keyword evidence="10" id="KW-0482">Metalloprotease</keyword>
<dbReference type="InterPro" id="IPR003150">
    <property type="entry name" value="DNA-bd_RFX"/>
</dbReference>
<evidence type="ECO:0000256" key="11">
    <source>
        <dbReference type="SAM" id="MobiDB-lite"/>
    </source>
</evidence>
<evidence type="ECO:0000256" key="9">
    <source>
        <dbReference type="ARBA" id="ARBA00022833"/>
    </source>
</evidence>
<evidence type="ECO:0000256" key="8">
    <source>
        <dbReference type="ARBA" id="ARBA00022801"/>
    </source>
</evidence>
<evidence type="ECO:0000256" key="2">
    <source>
        <dbReference type="ARBA" id="ARBA00001947"/>
    </source>
</evidence>
<dbReference type="MEROPS" id="M18.A01"/>
<name>A0A0B7NG15_9FUNG</name>
<dbReference type="SUPFAM" id="SSF53187">
    <property type="entry name" value="Zn-dependent exopeptidases"/>
    <property type="match status" value="1"/>
</dbReference>